<keyword evidence="1" id="KW-0175">Coiled coil</keyword>
<dbReference type="RefSeq" id="XP_008088868.1">
    <property type="nucleotide sequence ID" value="XM_008090677.1"/>
</dbReference>
<protein>
    <submittedName>
        <fullName evidence="2">Uncharacterized protein</fullName>
    </submittedName>
</protein>
<organism evidence="2 3">
    <name type="scientific">Glarea lozoyensis (strain ATCC 20868 / MF5171)</name>
    <dbReference type="NCBI Taxonomy" id="1116229"/>
    <lineage>
        <taxon>Eukaryota</taxon>
        <taxon>Fungi</taxon>
        <taxon>Dikarya</taxon>
        <taxon>Ascomycota</taxon>
        <taxon>Pezizomycotina</taxon>
        <taxon>Leotiomycetes</taxon>
        <taxon>Helotiales</taxon>
        <taxon>Helotiaceae</taxon>
        <taxon>Glarea</taxon>
    </lineage>
</organism>
<name>S3CFX2_GLAL2</name>
<gene>
    <name evidence="2" type="ORF">GLAREA_08633</name>
</gene>
<feature type="coiled-coil region" evidence="1">
    <location>
        <begin position="143"/>
        <end position="198"/>
    </location>
</feature>
<dbReference type="HOGENOM" id="CLU_553266_0_0_1"/>
<evidence type="ECO:0000313" key="2">
    <source>
        <dbReference type="EMBL" id="EPE24780.1"/>
    </source>
</evidence>
<dbReference type="KEGG" id="glz:GLAREA_08633"/>
<dbReference type="OrthoDB" id="10465328at2759"/>
<dbReference type="GeneID" id="19467681"/>
<dbReference type="Proteomes" id="UP000016922">
    <property type="component" value="Unassembled WGS sequence"/>
</dbReference>
<dbReference type="EMBL" id="KE145373">
    <property type="protein sequence ID" value="EPE24780.1"/>
    <property type="molecule type" value="Genomic_DNA"/>
</dbReference>
<keyword evidence="3" id="KW-1185">Reference proteome</keyword>
<sequence>MSHPTQFREHGIQTVELSSVKMYIKEGVGGTTMKAALDAVQGLLDSKFPGAGLTLTRNGENIIERECIPNTFQQEGNQFLSTHVCADVKANIVTVTDIGKEHHPTQNEHQSQDLHDVEMANNVPMDFHQPVPQPNTTDHDLEIVLLRSKAEALAAEKKVLEQSLEHTVEENAELSSRLNEAVQERDELRRQRQANMLKIRKLGDMIVKNSQTSDEPLDEDILQDTYKVRNMTTEVIKKAYPDNVLIMPEVAKDLTKRFNTDYYSRFYIQRVMIDKAPERRRRLLISMLFEVLHDKFFALNARRFGVPRDMEKTLQEFEWRIEENSKVDFEECLDWRKRTVSYAGHLQLNCHETIEKCRDRLFAILTPVLIPGYEDRTSHYRRQVADLQHSLYDLCSASLNLALRFRSTKTKYEFKFYEPNTRLASCDEELIKKLDSEGTISKPIDSNRLQIFCTLFGALVKTRPPVSGEPCDPVVLEKAQVIVFEPDQWGHPR</sequence>
<evidence type="ECO:0000313" key="3">
    <source>
        <dbReference type="Proteomes" id="UP000016922"/>
    </source>
</evidence>
<evidence type="ECO:0000256" key="1">
    <source>
        <dbReference type="SAM" id="Coils"/>
    </source>
</evidence>
<dbReference type="AlphaFoldDB" id="S3CFX2"/>
<reference evidence="2 3" key="1">
    <citation type="journal article" date="2013" name="BMC Genomics">
        <title>Genomics-driven discovery of the pneumocandin biosynthetic gene cluster in the fungus Glarea lozoyensis.</title>
        <authorList>
            <person name="Chen L."/>
            <person name="Yue Q."/>
            <person name="Zhang X."/>
            <person name="Xiang M."/>
            <person name="Wang C."/>
            <person name="Li S."/>
            <person name="Che Y."/>
            <person name="Ortiz-Lopez F.J."/>
            <person name="Bills G.F."/>
            <person name="Liu X."/>
            <person name="An Z."/>
        </authorList>
    </citation>
    <scope>NUCLEOTIDE SEQUENCE [LARGE SCALE GENOMIC DNA]</scope>
    <source>
        <strain evidence="3">ATCC 20868 / MF5171</strain>
    </source>
</reference>
<accession>S3CFX2</accession>
<proteinExistence type="predicted"/>